<keyword evidence="2 6" id="KW-0812">Transmembrane</keyword>
<dbReference type="Gene3D" id="1.20.1720.10">
    <property type="entry name" value="Multidrug resistance protein D"/>
    <property type="match status" value="1"/>
</dbReference>
<protein>
    <recommendedName>
        <fullName evidence="7">Major facilitator superfamily (MFS) profile domain-containing protein</fullName>
    </recommendedName>
</protein>
<feature type="domain" description="Major facilitator superfamily (MFS) profile" evidence="7">
    <location>
        <begin position="107"/>
        <end position="596"/>
    </location>
</feature>
<gene>
    <name evidence="8" type="ORF">ZT3D7_G2071</name>
</gene>
<evidence type="ECO:0000256" key="6">
    <source>
        <dbReference type="SAM" id="Phobius"/>
    </source>
</evidence>
<dbReference type="InterPro" id="IPR036259">
    <property type="entry name" value="MFS_trans_sf"/>
</dbReference>
<dbReference type="GO" id="GO:0022857">
    <property type="term" value="F:transmembrane transporter activity"/>
    <property type="evidence" value="ECO:0007669"/>
    <property type="project" value="InterPro"/>
</dbReference>
<keyword evidence="9" id="KW-1185">Reference proteome</keyword>
<feature type="transmembrane region" description="Helical" evidence="6">
    <location>
        <begin position="369"/>
        <end position="390"/>
    </location>
</feature>
<dbReference type="GO" id="GO:0005886">
    <property type="term" value="C:plasma membrane"/>
    <property type="evidence" value="ECO:0007669"/>
    <property type="project" value="TreeGrafter"/>
</dbReference>
<keyword evidence="4 6" id="KW-0472">Membrane</keyword>
<feature type="transmembrane region" description="Helical" evidence="6">
    <location>
        <begin position="332"/>
        <end position="353"/>
    </location>
</feature>
<dbReference type="SUPFAM" id="SSF103473">
    <property type="entry name" value="MFS general substrate transporter"/>
    <property type="match status" value="1"/>
</dbReference>
<feature type="transmembrane region" description="Helical" evidence="6">
    <location>
        <begin position="301"/>
        <end position="320"/>
    </location>
</feature>
<feature type="transmembrane region" description="Helical" evidence="6">
    <location>
        <begin position="104"/>
        <end position="130"/>
    </location>
</feature>
<dbReference type="CDD" id="cd17502">
    <property type="entry name" value="MFS_Azr1_MDR_like"/>
    <property type="match status" value="1"/>
</dbReference>
<feature type="transmembrane region" description="Helical" evidence="6">
    <location>
        <begin position="496"/>
        <end position="520"/>
    </location>
</feature>
<feature type="transmembrane region" description="Helical" evidence="6">
    <location>
        <begin position="172"/>
        <end position="191"/>
    </location>
</feature>
<feature type="transmembrane region" description="Helical" evidence="6">
    <location>
        <begin position="229"/>
        <end position="248"/>
    </location>
</feature>
<feature type="region of interest" description="Disordered" evidence="5">
    <location>
        <begin position="1"/>
        <end position="97"/>
    </location>
</feature>
<evidence type="ECO:0000256" key="4">
    <source>
        <dbReference type="ARBA" id="ARBA00023136"/>
    </source>
</evidence>
<dbReference type="AlphaFoldDB" id="A0A1X7RHN0"/>
<dbReference type="FunFam" id="1.20.1250.20:FF:000196">
    <property type="entry name" value="MFS toxin efflux pump (AflT)"/>
    <property type="match status" value="1"/>
</dbReference>
<feature type="transmembrane region" description="Helical" evidence="6">
    <location>
        <begin position="197"/>
        <end position="222"/>
    </location>
</feature>
<dbReference type="EMBL" id="LT853692">
    <property type="protein sequence ID" value="SMQ46924.1"/>
    <property type="molecule type" value="Genomic_DNA"/>
</dbReference>
<dbReference type="Proteomes" id="UP000215127">
    <property type="component" value="Chromosome 1"/>
</dbReference>
<evidence type="ECO:0000256" key="5">
    <source>
        <dbReference type="SAM" id="MobiDB-lite"/>
    </source>
</evidence>
<dbReference type="PROSITE" id="PS50850">
    <property type="entry name" value="MFS"/>
    <property type="match status" value="1"/>
</dbReference>
<feature type="transmembrane region" description="Helical" evidence="6">
    <location>
        <begin position="410"/>
        <end position="430"/>
    </location>
</feature>
<evidence type="ECO:0000313" key="8">
    <source>
        <dbReference type="EMBL" id="SMQ46924.1"/>
    </source>
</evidence>
<reference evidence="8 9" key="1">
    <citation type="submission" date="2016-06" db="EMBL/GenBank/DDBJ databases">
        <authorList>
            <person name="Kjaerup R.B."/>
            <person name="Dalgaard T.S."/>
            <person name="Juul-Madsen H.R."/>
        </authorList>
    </citation>
    <scope>NUCLEOTIDE SEQUENCE [LARGE SCALE GENOMIC DNA]</scope>
</reference>
<organism evidence="8 9">
    <name type="scientific">Zymoseptoria tritici (strain ST99CH_3D7)</name>
    <dbReference type="NCBI Taxonomy" id="1276538"/>
    <lineage>
        <taxon>Eukaryota</taxon>
        <taxon>Fungi</taxon>
        <taxon>Dikarya</taxon>
        <taxon>Ascomycota</taxon>
        <taxon>Pezizomycotina</taxon>
        <taxon>Dothideomycetes</taxon>
        <taxon>Dothideomycetidae</taxon>
        <taxon>Mycosphaerellales</taxon>
        <taxon>Mycosphaerellaceae</taxon>
        <taxon>Zymoseptoria</taxon>
    </lineage>
</organism>
<dbReference type="PANTHER" id="PTHR23501">
    <property type="entry name" value="MAJOR FACILITATOR SUPERFAMILY"/>
    <property type="match status" value="1"/>
</dbReference>
<keyword evidence="3 6" id="KW-1133">Transmembrane helix</keyword>
<evidence type="ECO:0000256" key="2">
    <source>
        <dbReference type="ARBA" id="ARBA00022692"/>
    </source>
</evidence>
<dbReference type="Gene3D" id="1.20.1250.20">
    <property type="entry name" value="MFS general substrate transporter like domains"/>
    <property type="match status" value="1"/>
</dbReference>
<name>A0A1X7RHN0_ZYMT9</name>
<dbReference type="Pfam" id="PF07690">
    <property type="entry name" value="MFS_1"/>
    <property type="match status" value="1"/>
</dbReference>
<evidence type="ECO:0000256" key="1">
    <source>
        <dbReference type="ARBA" id="ARBA00004141"/>
    </source>
</evidence>
<evidence type="ECO:0000259" key="7">
    <source>
        <dbReference type="PROSITE" id="PS50850"/>
    </source>
</evidence>
<evidence type="ECO:0000256" key="3">
    <source>
        <dbReference type="ARBA" id="ARBA00022989"/>
    </source>
</evidence>
<feature type="transmembrane region" description="Helical" evidence="6">
    <location>
        <begin position="466"/>
        <end position="489"/>
    </location>
</feature>
<sequence length="606" mass="64045">MSPAGPAATELSDRGADAAATNDATANAGIATPGDDDTSRTIEKESAPGKTSTDGGDEGRDSGDREASGEVNEKDGAVVQSQGAEAAEEEEGEDESKHLHGTKLALLTFGLALATFVVALDNTIIATAIPRITTVFDSLNDVGWYGSSYLLTTTSLQPSFGKIYTYFDVKWVYLSALLIFELGSVICAAATSSTMLIVGRAVAGVGASALFSGGMTIVAYSVPMRKRALYIAALSSMFGIASVVGPILGGAFTDNLTWRWCFWINLPFGGISIAVVFFFFSNPPRRYTHMTFREKVRQIDIAGAFFLICAIVCLLLALQWGGSVYPWSNSKVWGNILGFGLLIIVFVALQFYLGDRATMPPRILKQRTVAACAIFSTFLAMALYAHIYYLPFYFQAVKGATAEQSGIRTIPYLVSITLSSIVVGATITTFGPYNPPMWLGGVVFCIGSGLLYTLHPSSNPGHWIGYQILAGIGAGACVQIPFIAVQVVLSEKDMPIGNAVAIFFNSLGGAISVSIAQNIFSNTLIEEMPKLAPAVDVMKVISAGATGIRAEGVVPEGSLPGVVLAYNKAVTTAFILPVAVSGMAFLASAFMEWKSVKGKKLMPGGA</sequence>
<dbReference type="PANTHER" id="PTHR23501:SF198">
    <property type="entry name" value="AZOLE RESISTANCE PROTEIN 1-RELATED"/>
    <property type="match status" value="1"/>
</dbReference>
<proteinExistence type="predicted"/>
<feature type="transmembrane region" description="Helical" evidence="6">
    <location>
        <begin position="569"/>
        <end position="591"/>
    </location>
</feature>
<feature type="compositionally biased region" description="Basic and acidic residues" evidence="5">
    <location>
        <begin position="37"/>
        <end position="47"/>
    </location>
</feature>
<accession>A0A1X7RHN0</accession>
<evidence type="ECO:0000313" key="9">
    <source>
        <dbReference type="Proteomes" id="UP000215127"/>
    </source>
</evidence>
<dbReference type="InterPro" id="IPR020846">
    <property type="entry name" value="MFS_dom"/>
</dbReference>
<dbReference type="FunFam" id="1.20.1720.10:FF:000012">
    <property type="entry name" value="MFS toxin efflux pump (AflT)"/>
    <property type="match status" value="1"/>
</dbReference>
<feature type="transmembrane region" description="Helical" evidence="6">
    <location>
        <begin position="260"/>
        <end position="280"/>
    </location>
</feature>
<feature type="compositionally biased region" description="Basic and acidic residues" evidence="5">
    <location>
        <begin position="57"/>
        <end position="76"/>
    </location>
</feature>
<feature type="transmembrane region" description="Helical" evidence="6">
    <location>
        <begin position="437"/>
        <end position="454"/>
    </location>
</feature>
<feature type="compositionally biased region" description="Low complexity" evidence="5">
    <location>
        <begin position="17"/>
        <end position="28"/>
    </location>
</feature>
<comment type="subcellular location">
    <subcellularLocation>
        <location evidence="1">Membrane</location>
        <topology evidence="1">Multi-pass membrane protein</topology>
    </subcellularLocation>
</comment>
<dbReference type="InterPro" id="IPR011701">
    <property type="entry name" value="MFS"/>
</dbReference>